<keyword evidence="1" id="KW-0472">Membrane</keyword>
<name>A0A833N0Q9_9BACT</name>
<keyword evidence="1" id="KW-0812">Transmembrane</keyword>
<sequence>MNRISNKNRLNKVLNFNIPIFLSLLIHGAFFLYLFLTFRENKIEKKTIINNYLSVTLNRSYSLPPPEKKLLNIKSLNNHEKQKKVKQKNIIKKTDKNALSENEISKKPSINNIIKEEVNIENQEIKSNFIQELPIIIKNPFGFLKLPTSLLGQNFFPRKYEVFIKISKTNTEIMNLDLINLIPLQSKKTFLDETIKKTFANQLKLLSKKQVTDFLRSAYKQTQISTNLALLNEIDTIRLVLEFHEPN</sequence>
<keyword evidence="1" id="KW-1133">Transmembrane helix</keyword>
<evidence type="ECO:0000313" key="3">
    <source>
        <dbReference type="Proteomes" id="UP000442694"/>
    </source>
</evidence>
<feature type="transmembrane region" description="Helical" evidence="1">
    <location>
        <begin position="16"/>
        <end position="36"/>
    </location>
</feature>
<dbReference type="RefSeq" id="WP_152213492.1">
    <property type="nucleotide sequence ID" value="NZ_WFLN01000008.1"/>
</dbReference>
<dbReference type="Proteomes" id="UP000442694">
    <property type="component" value="Unassembled WGS sequence"/>
</dbReference>
<keyword evidence="3" id="KW-1185">Reference proteome</keyword>
<gene>
    <name evidence="2" type="ORF">GCL57_11475</name>
</gene>
<proteinExistence type="predicted"/>
<accession>A0A833N0Q9</accession>
<dbReference type="EMBL" id="WFLN01000008">
    <property type="protein sequence ID" value="KAB8029151.1"/>
    <property type="molecule type" value="Genomic_DNA"/>
</dbReference>
<protein>
    <submittedName>
        <fullName evidence="2">Uncharacterized protein</fullName>
    </submittedName>
</protein>
<comment type="caution">
    <text evidence="2">The sequence shown here is derived from an EMBL/GenBank/DDBJ whole genome shotgun (WGS) entry which is preliminary data.</text>
</comment>
<reference evidence="2 3" key="1">
    <citation type="submission" date="2019-10" db="EMBL/GenBank/DDBJ databases">
        <title>New genus of Silvanigrellaceae.</title>
        <authorList>
            <person name="Pitt A."/>
            <person name="Hahn M.W."/>
        </authorList>
    </citation>
    <scope>NUCLEOTIDE SEQUENCE [LARGE SCALE GENOMIC DNA]</scope>
    <source>
        <strain evidence="2 3">33A1-SZDP</strain>
    </source>
</reference>
<dbReference type="AlphaFoldDB" id="A0A833N0Q9"/>
<evidence type="ECO:0000256" key="1">
    <source>
        <dbReference type="SAM" id="Phobius"/>
    </source>
</evidence>
<evidence type="ECO:0000313" key="2">
    <source>
        <dbReference type="EMBL" id="KAB8029151.1"/>
    </source>
</evidence>
<organism evidence="2 3">
    <name type="scientific">Fluviispira multicolorata</name>
    <dbReference type="NCBI Taxonomy" id="2654512"/>
    <lineage>
        <taxon>Bacteria</taxon>
        <taxon>Pseudomonadati</taxon>
        <taxon>Bdellovibrionota</taxon>
        <taxon>Oligoflexia</taxon>
        <taxon>Silvanigrellales</taxon>
        <taxon>Silvanigrellaceae</taxon>
        <taxon>Fluviispira</taxon>
    </lineage>
</organism>